<evidence type="ECO:0000313" key="3">
    <source>
        <dbReference type="Proteomes" id="UP001465976"/>
    </source>
</evidence>
<name>A0ABR3F2K8_9AGAR</name>
<reference evidence="2 3" key="1">
    <citation type="submission" date="2024-02" db="EMBL/GenBank/DDBJ databases">
        <title>A draft genome for the cacao thread blight pathogen Marasmius crinis-equi.</title>
        <authorList>
            <person name="Cohen S.P."/>
            <person name="Baruah I.K."/>
            <person name="Amoako-Attah I."/>
            <person name="Bukari Y."/>
            <person name="Meinhardt L.W."/>
            <person name="Bailey B.A."/>
        </authorList>
    </citation>
    <scope>NUCLEOTIDE SEQUENCE [LARGE SCALE GENOMIC DNA]</scope>
    <source>
        <strain evidence="2 3">GH-76</strain>
    </source>
</reference>
<dbReference type="Gene3D" id="2.60.110.10">
    <property type="entry name" value="Thaumatin"/>
    <property type="match status" value="1"/>
</dbReference>
<gene>
    <name evidence="2" type="ORF">V5O48_012531</name>
</gene>
<dbReference type="InterPro" id="IPR037176">
    <property type="entry name" value="Osmotin/thaumatin-like_sf"/>
</dbReference>
<evidence type="ECO:0000313" key="2">
    <source>
        <dbReference type="EMBL" id="KAL0569427.1"/>
    </source>
</evidence>
<keyword evidence="1" id="KW-0732">Signal</keyword>
<accession>A0ABR3F2K8</accession>
<dbReference type="SUPFAM" id="SSF49870">
    <property type="entry name" value="Osmotin, thaumatin-like protein"/>
    <property type="match status" value="1"/>
</dbReference>
<evidence type="ECO:0008006" key="4">
    <source>
        <dbReference type="Google" id="ProtNLM"/>
    </source>
</evidence>
<protein>
    <recommendedName>
        <fullName evidence="4">Thaumatin-like protein</fullName>
    </recommendedName>
</protein>
<keyword evidence="3" id="KW-1185">Reference proteome</keyword>
<comment type="caution">
    <text evidence="2">The sequence shown here is derived from an EMBL/GenBank/DDBJ whole genome shotgun (WGS) entry which is preliminary data.</text>
</comment>
<feature type="chain" id="PRO_5045201690" description="Thaumatin-like protein" evidence="1">
    <location>
        <begin position="20"/>
        <end position="177"/>
    </location>
</feature>
<dbReference type="EMBL" id="JBAHYK010001121">
    <property type="protein sequence ID" value="KAL0569427.1"/>
    <property type="molecule type" value="Genomic_DNA"/>
</dbReference>
<evidence type="ECO:0000256" key="1">
    <source>
        <dbReference type="SAM" id="SignalP"/>
    </source>
</evidence>
<sequence>MKSFAVVLAALAAPLLVAADHKFTLTNKCGSAVNAVVADTRCGYSPRCADAASFTGAQPGSIGAGQTKTVTIPSKWVGRIFAQNGRCGAKGESCTVLEYNLDSGDQFTPQSYDISNIQGFTQSVQIGAAGCATVTCKNANCGCTNAYPIGDITGCGNDSPVRACGAGNVAFNVVFCP</sequence>
<proteinExistence type="predicted"/>
<organism evidence="2 3">
    <name type="scientific">Marasmius crinis-equi</name>
    <dbReference type="NCBI Taxonomy" id="585013"/>
    <lineage>
        <taxon>Eukaryota</taxon>
        <taxon>Fungi</taxon>
        <taxon>Dikarya</taxon>
        <taxon>Basidiomycota</taxon>
        <taxon>Agaricomycotina</taxon>
        <taxon>Agaricomycetes</taxon>
        <taxon>Agaricomycetidae</taxon>
        <taxon>Agaricales</taxon>
        <taxon>Marasmiineae</taxon>
        <taxon>Marasmiaceae</taxon>
        <taxon>Marasmius</taxon>
    </lineage>
</organism>
<dbReference type="Proteomes" id="UP001465976">
    <property type="component" value="Unassembled WGS sequence"/>
</dbReference>
<feature type="signal peptide" evidence="1">
    <location>
        <begin position="1"/>
        <end position="19"/>
    </location>
</feature>